<dbReference type="Proteomes" id="UP000502415">
    <property type="component" value="Chromosome"/>
</dbReference>
<dbReference type="Pfam" id="PF08545">
    <property type="entry name" value="ACP_syn_III"/>
    <property type="match status" value="1"/>
</dbReference>
<evidence type="ECO:0000259" key="3">
    <source>
        <dbReference type="Pfam" id="PF08541"/>
    </source>
</evidence>
<evidence type="ECO:0000313" key="5">
    <source>
        <dbReference type="EMBL" id="QJD99016.1"/>
    </source>
</evidence>
<keyword evidence="2" id="KW-0012">Acyltransferase</keyword>
<name>A0A7Z2VU23_9BURK</name>
<dbReference type="PANTHER" id="PTHR34069">
    <property type="entry name" value="3-OXOACYL-[ACYL-CARRIER-PROTEIN] SYNTHASE 3"/>
    <property type="match status" value="1"/>
</dbReference>
<dbReference type="AlphaFoldDB" id="A0A7Z2VU23"/>
<dbReference type="Pfam" id="PF08541">
    <property type="entry name" value="ACP_syn_III_C"/>
    <property type="match status" value="1"/>
</dbReference>
<sequence>MMAPLTGVAIRGVSTAVPGTVARTADYTPLTEAERVKFAAGTGIEQRRVAAPGQCASDLCIAAAADLLARLDWDKSGIGALVMITQTGDHPVPATAIIVQHKLGLPTSCAAFDINLGCSSYPYGLAVLGSTMRTLGIRRALLLVGDVSTRLCSYNDKSSWPLFGDAGSATALELDDGASPIHFDLNSDGAGKDAIIVEAGGLASKRPAADAGFDEVALAPGMARHPSHLRLQGADIFSFAIGAVPPSIRRVLAAAGWELDRVEHVVLHQANKMINDFIRKKVGYPQDREIGTLRDYGNTSSVSIPLTLCAGSTRLAQGGRVLLSGFGVGLSWASATLVLDPGIVLRLFDSDHVY</sequence>
<keyword evidence="6" id="KW-1185">Reference proteome</keyword>
<dbReference type="SUPFAM" id="SSF53901">
    <property type="entry name" value="Thiolase-like"/>
    <property type="match status" value="1"/>
</dbReference>
<evidence type="ECO:0000256" key="1">
    <source>
        <dbReference type="ARBA" id="ARBA00022679"/>
    </source>
</evidence>
<organism evidence="5 6">
    <name type="scientific">Massilia forsythiae</name>
    <dbReference type="NCBI Taxonomy" id="2728020"/>
    <lineage>
        <taxon>Bacteria</taxon>
        <taxon>Pseudomonadati</taxon>
        <taxon>Pseudomonadota</taxon>
        <taxon>Betaproteobacteria</taxon>
        <taxon>Burkholderiales</taxon>
        <taxon>Oxalobacteraceae</taxon>
        <taxon>Telluria group</taxon>
        <taxon>Massilia</taxon>
    </lineage>
</organism>
<dbReference type="EMBL" id="CP051685">
    <property type="protein sequence ID" value="QJD99016.1"/>
    <property type="molecule type" value="Genomic_DNA"/>
</dbReference>
<reference evidence="5 6" key="1">
    <citation type="submission" date="2020-04" db="EMBL/GenBank/DDBJ databases">
        <title>Genome sequencing of novel species.</title>
        <authorList>
            <person name="Heo J."/>
            <person name="Kim S.-J."/>
            <person name="Kim J.-S."/>
            <person name="Hong S.-B."/>
            <person name="Kwon S.-W."/>
        </authorList>
    </citation>
    <scope>NUCLEOTIDE SEQUENCE [LARGE SCALE GENOMIC DNA]</scope>
    <source>
        <strain evidence="5 6">GN2-R2</strain>
    </source>
</reference>
<evidence type="ECO:0000313" key="6">
    <source>
        <dbReference type="Proteomes" id="UP000502415"/>
    </source>
</evidence>
<feature type="domain" description="Beta-ketoacyl-[acyl-carrier-protein] synthase III N-terminal" evidence="4">
    <location>
        <begin position="112"/>
        <end position="189"/>
    </location>
</feature>
<dbReference type="PANTHER" id="PTHR34069:SF2">
    <property type="entry name" value="BETA-KETOACYL-[ACYL-CARRIER-PROTEIN] SYNTHASE III"/>
    <property type="match status" value="1"/>
</dbReference>
<dbReference type="KEGG" id="mfy:HH212_02330"/>
<keyword evidence="1" id="KW-0808">Transferase</keyword>
<dbReference type="InterPro" id="IPR013747">
    <property type="entry name" value="ACP_syn_III_C"/>
</dbReference>
<gene>
    <name evidence="5" type="ORF">HH212_02330</name>
</gene>
<dbReference type="GO" id="GO:0044550">
    <property type="term" value="P:secondary metabolite biosynthetic process"/>
    <property type="evidence" value="ECO:0007669"/>
    <property type="project" value="TreeGrafter"/>
</dbReference>
<dbReference type="GO" id="GO:0004315">
    <property type="term" value="F:3-oxoacyl-[acyl-carrier-protein] synthase activity"/>
    <property type="evidence" value="ECO:0007669"/>
    <property type="project" value="InterPro"/>
</dbReference>
<accession>A0A7Z2VU23</accession>
<dbReference type="CDD" id="cd00830">
    <property type="entry name" value="KAS_III"/>
    <property type="match status" value="1"/>
</dbReference>
<dbReference type="InterPro" id="IPR016039">
    <property type="entry name" value="Thiolase-like"/>
</dbReference>
<dbReference type="Gene3D" id="3.40.47.10">
    <property type="match status" value="1"/>
</dbReference>
<evidence type="ECO:0000256" key="2">
    <source>
        <dbReference type="ARBA" id="ARBA00023315"/>
    </source>
</evidence>
<dbReference type="GO" id="GO:0006633">
    <property type="term" value="P:fatty acid biosynthetic process"/>
    <property type="evidence" value="ECO:0007669"/>
    <property type="project" value="InterPro"/>
</dbReference>
<dbReference type="InterPro" id="IPR013751">
    <property type="entry name" value="ACP_syn_III_N"/>
</dbReference>
<protein>
    <submittedName>
        <fullName evidence="5">Ketoacyl-ACP synthase III</fullName>
    </submittedName>
</protein>
<dbReference type="RefSeq" id="WP_169433913.1">
    <property type="nucleotide sequence ID" value="NZ_CP051685.1"/>
</dbReference>
<proteinExistence type="predicted"/>
<feature type="domain" description="Beta-ketoacyl-[acyl-carrier-protein] synthase III C-terminal" evidence="3">
    <location>
        <begin position="252"/>
        <end position="337"/>
    </location>
</feature>
<evidence type="ECO:0000259" key="4">
    <source>
        <dbReference type="Pfam" id="PF08545"/>
    </source>
</evidence>